<keyword evidence="2" id="KW-1133">Transmembrane helix</keyword>
<gene>
    <name evidence="4" type="ORF">DLJ53_07800</name>
</gene>
<dbReference type="PANTHER" id="PTHR40940">
    <property type="entry name" value="PROTEIN BATD-RELATED"/>
    <property type="match status" value="1"/>
</dbReference>
<dbReference type="OrthoDB" id="7699970at2"/>
<evidence type="ECO:0000313" key="4">
    <source>
        <dbReference type="EMBL" id="RAI04337.1"/>
    </source>
</evidence>
<feature type="transmembrane region" description="Helical" evidence="2">
    <location>
        <begin position="281"/>
        <end position="302"/>
    </location>
</feature>
<feature type="chain" id="PRO_5032855973" description="Oxygen tolerance" evidence="3">
    <location>
        <begin position="23"/>
        <end position="422"/>
    </location>
</feature>
<evidence type="ECO:0000313" key="5">
    <source>
        <dbReference type="Proteomes" id="UP000249590"/>
    </source>
</evidence>
<feature type="region of interest" description="Disordered" evidence="1">
    <location>
        <begin position="400"/>
        <end position="422"/>
    </location>
</feature>
<reference evidence="4 5" key="1">
    <citation type="submission" date="2018-05" db="EMBL/GenBank/DDBJ databases">
        <title>Acuticoccus sediminis sp. nov., isolated from deep-sea sediment of Indian Ocean.</title>
        <authorList>
            <person name="Liu X."/>
            <person name="Lai Q."/>
            <person name="Du Y."/>
            <person name="Sun F."/>
            <person name="Zhang X."/>
            <person name="Wang S."/>
            <person name="Shao Z."/>
        </authorList>
    </citation>
    <scope>NUCLEOTIDE SEQUENCE [LARGE SCALE GENOMIC DNA]</scope>
    <source>
        <strain evidence="4 5">PTG4-2</strain>
    </source>
</reference>
<sequence>MTRFARLLACLALLLLVAPAAAQEAPRLKVDLSATEAIPGQAVSLRLTVLVPSFMPKPPVWPTFEAPNLWVRVASTGPTSETVGGETWSGVTRRYLLSPMVPGTIALAPSQILVTYAGATPADVRNAALTTDPVSLVGVVPAGAEDLDPFIAAEELTLKETVEGTPDAMRPGDSVVRTVTAQIRGTSPMFLPRLLPPTDIRGVRTYPDEPVLAESSDRGKISGTRTERVTLLAEGGGEGEAPAVSIRWYDLGRKAVATAEAEGFAVHVDGPPVADDEPVDWRAMALIAGAAAVLAAIVAFAVRRIVPPVRRAAAARIAAWRASEGQAHHALMRTVRARDHAALRPALDLWAERTAAGDPRHDPDVAAALAALGAARYSDEAGAASGEEEGWQRLAAALAGARRTTNSRHRDAVLPPLNPGAP</sequence>
<evidence type="ECO:0000256" key="2">
    <source>
        <dbReference type="SAM" id="Phobius"/>
    </source>
</evidence>
<evidence type="ECO:0000256" key="3">
    <source>
        <dbReference type="SAM" id="SignalP"/>
    </source>
</evidence>
<dbReference type="Proteomes" id="UP000249590">
    <property type="component" value="Unassembled WGS sequence"/>
</dbReference>
<comment type="caution">
    <text evidence="4">The sequence shown here is derived from an EMBL/GenBank/DDBJ whole genome shotgun (WGS) entry which is preliminary data.</text>
</comment>
<dbReference type="RefSeq" id="WP_111343749.1">
    <property type="nucleotide sequence ID" value="NZ_QHHQ01000001.1"/>
</dbReference>
<organism evidence="4 5">
    <name type="scientific">Acuticoccus sediminis</name>
    <dbReference type="NCBI Taxonomy" id="2184697"/>
    <lineage>
        <taxon>Bacteria</taxon>
        <taxon>Pseudomonadati</taxon>
        <taxon>Pseudomonadota</taxon>
        <taxon>Alphaproteobacteria</taxon>
        <taxon>Hyphomicrobiales</taxon>
        <taxon>Amorphaceae</taxon>
        <taxon>Acuticoccus</taxon>
    </lineage>
</organism>
<keyword evidence="5" id="KW-1185">Reference proteome</keyword>
<keyword evidence="2" id="KW-0812">Transmembrane</keyword>
<keyword evidence="3" id="KW-0732">Signal</keyword>
<accession>A0A8B2NW17</accession>
<proteinExistence type="predicted"/>
<protein>
    <recommendedName>
        <fullName evidence="6">Oxygen tolerance</fullName>
    </recommendedName>
</protein>
<evidence type="ECO:0000256" key="1">
    <source>
        <dbReference type="SAM" id="MobiDB-lite"/>
    </source>
</evidence>
<dbReference type="AlphaFoldDB" id="A0A8B2NW17"/>
<dbReference type="EMBL" id="QHHQ01000001">
    <property type="protein sequence ID" value="RAI04337.1"/>
    <property type="molecule type" value="Genomic_DNA"/>
</dbReference>
<keyword evidence="2" id="KW-0472">Membrane</keyword>
<dbReference type="PANTHER" id="PTHR40940:SF1">
    <property type="entry name" value="PROTEIN BATD"/>
    <property type="match status" value="1"/>
</dbReference>
<evidence type="ECO:0008006" key="6">
    <source>
        <dbReference type="Google" id="ProtNLM"/>
    </source>
</evidence>
<name>A0A8B2NW17_9HYPH</name>
<dbReference type="InterPro" id="IPR025738">
    <property type="entry name" value="BatD"/>
</dbReference>
<feature type="signal peptide" evidence="3">
    <location>
        <begin position="1"/>
        <end position="22"/>
    </location>
</feature>